<protein>
    <submittedName>
        <fullName evidence="1">Uncharacterized protein</fullName>
    </submittedName>
</protein>
<organism evidence="1">
    <name type="scientific">marine sediment metagenome</name>
    <dbReference type="NCBI Taxonomy" id="412755"/>
    <lineage>
        <taxon>unclassified sequences</taxon>
        <taxon>metagenomes</taxon>
        <taxon>ecological metagenomes</taxon>
    </lineage>
</organism>
<reference evidence="1" key="1">
    <citation type="journal article" date="2015" name="Nature">
        <title>Complex archaea that bridge the gap between prokaryotes and eukaryotes.</title>
        <authorList>
            <person name="Spang A."/>
            <person name="Saw J.H."/>
            <person name="Jorgensen S.L."/>
            <person name="Zaremba-Niedzwiedzka K."/>
            <person name="Martijn J."/>
            <person name="Lind A.E."/>
            <person name="van Eijk R."/>
            <person name="Schleper C."/>
            <person name="Guy L."/>
            <person name="Ettema T.J."/>
        </authorList>
    </citation>
    <scope>NUCLEOTIDE SEQUENCE</scope>
</reference>
<comment type="caution">
    <text evidence="1">The sequence shown here is derived from an EMBL/GenBank/DDBJ whole genome shotgun (WGS) entry which is preliminary data.</text>
</comment>
<gene>
    <name evidence="1" type="ORF">LCGC14_1732260</name>
</gene>
<sequence length="51" mass="6108">MLSIVKQSTKYRSITLHLEKELYNNLEGVLSVERHMKKVLKVFDIEYNLKK</sequence>
<name>A0A0F9JPN0_9ZZZZ</name>
<proteinExistence type="predicted"/>
<evidence type="ECO:0000313" key="1">
    <source>
        <dbReference type="EMBL" id="KKM07601.1"/>
    </source>
</evidence>
<dbReference type="EMBL" id="LAZR01015732">
    <property type="protein sequence ID" value="KKM07601.1"/>
    <property type="molecule type" value="Genomic_DNA"/>
</dbReference>
<dbReference type="AlphaFoldDB" id="A0A0F9JPN0"/>
<accession>A0A0F9JPN0</accession>